<comment type="caution">
    <text evidence="2">The sequence shown here is derived from an EMBL/GenBank/DDBJ whole genome shotgun (WGS) entry which is preliminary data.</text>
</comment>
<reference evidence="2 3" key="1">
    <citation type="submission" date="2024-01" db="EMBL/GenBank/DDBJ databases">
        <title>The genome of the rayed Mediterranean limpet Patella caerulea (Linnaeus, 1758).</title>
        <authorList>
            <person name="Anh-Thu Weber A."/>
            <person name="Halstead-Nussloch G."/>
        </authorList>
    </citation>
    <scope>NUCLEOTIDE SEQUENCE [LARGE SCALE GENOMIC DNA]</scope>
    <source>
        <strain evidence="2">AATW-2023a</strain>
        <tissue evidence="2">Whole specimen</tissue>
    </source>
</reference>
<evidence type="ECO:0000259" key="1">
    <source>
        <dbReference type="PROSITE" id="PS50127"/>
    </source>
</evidence>
<dbReference type="InterPro" id="IPR000608">
    <property type="entry name" value="UBC"/>
</dbReference>
<dbReference type="Pfam" id="PF00179">
    <property type="entry name" value="UQ_con"/>
    <property type="match status" value="1"/>
</dbReference>
<evidence type="ECO:0000313" key="2">
    <source>
        <dbReference type="EMBL" id="KAK6172871.1"/>
    </source>
</evidence>
<organism evidence="2 3">
    <name type="scientific">Patella caerulea</name>
    <name type="common">Rayed Mediterranean limpet</name>
    <dbReference type="NCBI Taxonomy" id="87958"/>
    <lineage>
        <taxon>Eukaryota</taxon>
        <taxon>Metazoa</taxon>
        <taxon>Spiralia</taxon>
        <taxon>Lophotrochozoa</taxon>
        <taxon>Mollusca</taxon>
        <taxon>Gastropoda</taxon>
        <taxon>Patellogastropoda</taxon>
        <taxon>Patelloidea</taxon>
        <taxon>Patellidae</taxon>
        <taxon>Patella</taxon>
    </lineage>
</organism>
<gene>
    <name evidence="2" type="ORF">SNE40_016443</name>
</gene>
<dbReference type="PROSITE" id="PS50127">
    <property type="entry name" value="UBC_2"/>
    <property type="match status" value="1"/>
</dbReference>
<proteinExistence type="predicted"/>
<dbReference type="SMART" id="SM00212">
    <property type="entry name" value="UBCc"/>
    <property type="match status" value="1"/>
</dbReference>
<evidence type="ECO:0000313" key="3">
    <source>
        <dbReference type="Proteomes" id="UP001347796"/>
    </source>
</evidence>
<protein>
    <recommendedName>
        <fullName evidence="1">UBC core domain-containing protein</fullName>
    </recommendedName>
</protein>
<keyword evidence="3" id="KW-1185">Reference proteome</keyword>
<dbReference type="Proteomes" id="UP001347796">
    <property type="component" value="Unassembled WGS sequence"/>
</dbReference>
<dbReference type="PANTHER" id="PTHR24068">
    <property type="entry name" value="UBIQUITIN-CONJUGATING ENZYME E2"/>
    <property type="match status" value="1"/>
</dbReference>
<dbReference type="AlphaFoldDB" id="A0AAN8PJ28"/>
<dbReference type="CDD" id="cd23794">
    <property type="entry name" value="UBCc_UBE2F_UBE2M"/>
    <property type="match status" value="1"/>
</dbReference>
<name>A0AAN8PJ28_PATCE</name>
<dbReference type="InterPro" id="IPR016135">
    <property type="entry name" value="UBQ-conjugating_enzyme/RWD"/>
</dbReference>
<dbReference type="SUPFAM" id="SSF54495">
    <property type="entry name" value="UBC-like"/>
    <property type="match status" value="1"/>
</dbReference>
<dbReference type="Gene3D" id="3.10.110.10">
    <property type="entry name" value="Ubiquitin Conjugating Enzyme"/>
    <property type="match status" value="1"/>
</dbReference>
<dbReference type="EMBL" id="JAZGQO010000011">
    <property type="protein sequence ID" value="KAK6172871.1"/>
    <property type="molecule type" value="Genomic_DNA"/>
</dbReference>
<feature type="domain" description="UBC core" evidence="1">
    <location>
        <begin position="1"/>
        <end position="157"/>
    </location>
</feature>
<sequence>MALIIKEVKKLVKNIESLSNGQAHILEMEDTMDVIKIEIKPNDGLYKGGTFIFKIRLHPNFPTDRPNVICLTPIYHPNIDTTYDADNEVDDSNICINMLDDWEPAYGLDGCINAILFLFYYPEIEDSLSPYIDAELSPEEFAENVRKSLQGVSIEDILFPRNLDVDDEIPMETTTSDETSQSVKNTQNSINAVKSKETEIDECKKTDDVEEFVKAIVKDFIDNDAVDVNSIDPDFKGDDCQSISSNSSFFTYDITQSTMQRHNFIFHHQLPRTNLFSRFFSNFFRCCRSDNTIS</sequence>
<accession>A0AAN8PJ28</accession>